<proteinExistence type="predicted"/>
<dbReference type="Proteomes" id="UP001501295">
    <property type="component" value="Unassembled WGS sequence"/>
</dbReference>
<feature type="region of interest" description="Disordered" evidence="1">
    <location>
        <begin position="1"/>
        <end position="40"/>
    </location>
</feature>
<organism evidence="2 3">
    <name type="scientific">Frondihabitans cladoniiphilus</name>
    <dbReference type="NCBI Taxonomy" id="715785"/>
    <lineage>
        <taxon>Bacteria</taxon>
        <taxon>Bacillati</taxon>
        <taxon>Actinomycetota</taxon>
        <taxon>Actinomycetes</taxon>
        <taxon>Micrococcales</taxon>
        <taxon>Microbacteriaceae</taxon>
        <taxon>Frondihabitans</taxon>
    </lineage>
</organism>
<dbReference type="EMBL" id="BAABLM010000007">
    <property type="protein sequence ID" value="GAA4682190.1"/>
    <property type="molecule type" value="Genomic_DNA"/>
</dbReference>
<comment type="caution">
    <text evidence="2">The sequence shown here is derived from an EMBL/GenBank/DDBJ whole genome shotgun (WGS) entry which is preliminary data.</text>
</comment>
<evidence type="ECO:0000256" key="1">
    <source>
        <dbReference type="SAM" id="MobiDB-lite"/>
    </source>
</evidence>
<reference evidence="3" key="1">
    <citation type="journal article" date="2019" name="Int. J. Syst. Evol. Microbiol.">
        <title>The Global Catalogue of Microorganisms (GCM) 10K type strain sequencing project: providing services to taxonomists for standard genome sequencing and annotation.</title>
        <authorList>
            <consortium name="The Broad Institute Genomics Platform"/>
            <consortium name="The Broad Institute Genome Sequencing Center for Infectious Disease"/>
            <person name="Wu L."/>
            <person name="Ma J."/>
        </authorList>
    </citation>
    <scope>NUCLEOTIDE SEQUENCE [LARGE SCALE GENOMIC DNA]</scope>
    <source>
        <strain evidence="3">JCM 18956</strain>
    </source>
</reference>
<name>A0ABP8W5P2_9MICO</name>
<protein>
    <submittedName>
        <fullName evidence="2">Uncharacterized protein</fullName>
    </submittedName>
</protein>
<sequence length="132" mass="14316">MLRFDDAGKPGYPGTPGKPGQRNFAQNGRIQRPEPSGSSQGVVALEANTGLLGRWSNFRTWEMGRAPVGCSGPPKRLDHQGMAWKVAYKPLSKSPAEEILIESPTPWEAVETVRSQKAGDLEGKVIFIKAGE</sequence>
<keyword evidence="3" id="KW-1185">Reference proteome</keyword>
<evidence type="ECO:0000313" key="3">
    <source>
        <dbReference type="Proteomes" id="UP001501295"/>
    </source>
</evidence>
<accession>A0ABP8W5P2</accession>
<evidence type="ECO:0000313" key="2">
    <source>
        <dbReference type="EMBL" id="GAA4682190.1"/>
    </source>
</evidence>
<gene>
    <name evidence="2" type="ORF">GCM10025780_29470</name>
</gene>